<reference evidence="6 7" key="1">
    <citation type="submission" date="2023-08" db="EMBL/GenBank/DDBJ databases">
        <title>Functional and genomic diversity of the sorghum phyllosphere microbiome.</title>
        <authorList>
            <person name="Shade A."/>
        </authorList>
    </citation>
    <scope>NUCLEOTIDE SEQUENCE [LARGE SCALE GENOMIC DNA]</scope>
    <source>
        <strain evidence="6 7">SORGH_AS_0335</strain>
    </source>
</reference>
<organism evidence="6 7">
    <name type="scientific">Paracidovorax wautersii</name>
    <dbReference type="NCBI Taxonomy" id="1177982"/>
    <lineage>
        <taxon>Bacteria</taxon>
        <taxon>Pseudomonadati</taxon>
        <taxon>Pseudomonadota</taxon>
        <taxon>Betaproteobacteria</taxon>
        <taxon>Burkholderiales</taxon>
        <taxon>Comamonadaceae</taxon>
        <taxon>Paracidovorax</taxon>
    </lineage>
</organism>
<gene>
    <name evidence="6" type="ORF">QE399_002672</name>
</gene>
<dbReference type="InterPro" id="IPR000847">
    <property type="entry name" value="LysR_HTH_N"/>
</dbReference>
<dbReference type="InterPro" id="IPR036390">
    <property type="entry name" value="WH_DNA-bd_sf"/>
</dbReference>
<evidence type="ECO:0000259" key="5">
    <source>
        <dbReference type="PROSITE" id="PS50931"/>
    </source>
</evidence>
<dbReference type="Gene3D" id="1.10.10.10">
    <property type="entry name" value="Winged helix-like DNA-binding domain superfamily/Winged helix DNA-binding domain"/>
    <property type="match status" value="1"/>
</dbReference>
<feature type="domain" description="HTH lysR-type" evidence="5">
    <location>
        <begin position="12"/>
        <end position="68"/>
    </location>
</feature>
<comment type="similarity">
    <text evidence="1">Belongs to the LysR transcriptional regulatory family.</text>
</comment>
<evidence type="ECO:0000256" key="1">
    <source>
        <dbReference type="ARBA" id="ARBA00009437"/>
    </source>
</evidence>
<dbReference type="SUPFAM" id="SSF46785">
    <property type="entry name" value="Winged helix' DNA-binding domain"/>
    <property type="match status" value="1"/>
</dbReference>
<evidence type="ECO:0000256" key="3">
    <source>
        <dbReference type="ARBA" id="ARBA00023125"/>
    </source>
</evidence>
<dbReference type="Pfam" id="PF03466">
    <property type="entry name" value="LysR_substrate"/>
    <property type="match status" value="1"/>
</dbReference>
<dbReference type="PROSITE" id="PS50931">
    <property type="entry name" value="HTH_LYSR"/>
    <property type="match status" value="1"/>
</dbReference>
<protein>
    <submittedName>
        <fullName evidence="6">DNA-binding transcriptional LysR family regulator</fullName>
    </submittedName>
</protein>
<dbReference type="GO" id="GO:0003677">
    <property type="term" value="F:DNA binding"/>
    <property type="evidence" value="ECO:0007669"/>
    <property type="project" value="UniProtKB-KW"/>
</dbReference>
<evidence type="ECO:0000313" key="7">
    <source>
        <dbReference type="Proteomes" id="UP001267710"/>
    </source>
</evidence>
<dbReference type="Proteomes" id="UP001267710">
    <property type="component" value="Unassembled WGS sequence"/>
</dbReference>
<comment type="caution">
    <text evidence="6">The sequence shown here is derived from an EMBL/GenBank/DDBJ whole genome shotgun (WGS) entry which is preliminary data.</text>
</comment>
<dbReference type="InterPro" id="IPR005119">
    <property type="entry name" value="LysR_subst-bd"/>
</dbReference>
<evidence type="ECO:0000313" key="6">
    <source>
        <dbReference type="EMBL" id="MDR6214983.1"/>
    </source>
</evidence>
<sequence>MSYEHVAWARRLKVKHLESFLVLDEAGTLTEAAVRMHMTQSAMSHWLADLEELVGMPLVTRGRRIQLTPAGVIMKRLAVGVLGDISRTQAELSAVAEGRSARLHIGSVWAGVARGVPQALAQFQALHPYISVTVSESPFGNLLEGLENRQLDVVVGSLDSRAYQARLEHRELFEDNVCLVVGRASRFWDTAGPVRLADLLQENWIMPPKGTLMRSQLDTALLDSGASWLLPKVETAAITTLQALVHQGDYVGVCSEAMAEYQAGLGSLRILPLDRTIRFGPVGVVWSRDHPSEAVRLFVDHITQATAAPAPGSVTAPGR</sequence>
<keyword evidence="4" id="KW-0804">Transcription</keyword>
<dbReference type="PANTHER" id="PTHR30419:SF8">
    <property type="entry name" value="NITROGEN ASSIMILATION TRANSCRIPTIONAL ACTIVATOR-RELATED"/>
    <property type="match status" value="1"/>
</dbReference>
<evidence type="ECO:0000256" key="4">
    <source>
        <dbReference type="ARBA" id="ARBA00023163"/>
    </source>
</evidence>
<dbReference type="PANTHER" id="PTHR30419">
    <property type="entry name" value="HTH-TYPE TRANSCRIPTIONAL REGULATOR YBHD"/>
    <property type="match status" value="1"/>
</dbReference>
<dbReference type="Pfam" id="PF00126">
    <property type="entry name" value="HTH_1"/>
    <property type="match status" value="1"/>
</dbReference>
<dbReference type="RefSeq" id="WP_309829277.1">
    <property type="nucleotide sequence ID" value="NZ_JAVIZX010000001.1"/>
</dbReference>
<dbReference type="PRINTS" id="PR00039">
    <property type="entry name" value="HTHLYSR"/>
</dbReference>
<keyword evidence="3 6" id="KW-0238">DNA-binding</keyword>
<dbReference type="SUPFAM" id="SSF53850">
    <property type="entry name" value="Periplasmic binding protein-like II"/>
    <property type="match status" value="1"/>
</dbReference>
<dbReference type="InterPro" id="IPR050950">
    <property type="entry name" value="HTH-type_LysR_regulators"/>
</dbReference>
<dbReference type="Gene3D" id="3.40.190.290">
    <property type="match status" value="1"/>
</dbReference>
<accession>A0ABU1ICN1</accession>
<name>A0ABU1ICN1_9BURK</name>
<keyword evidence="7" id="KW-1185">Reference proteome</keyword>
<keyword evidence="2" id="KW-0805">Transcription regulation</keyword>
<dbReference type="EMBL" id="JAVIZX010000001">
    <property type="protein sequence ID" value="MDR6214983.1"/>
    <property type="molecule type" value="Genomic_DNA"/>
</dbReference>
<dbReference type="InterPro" id="IPR036388">
    <property type="entry name" value="WH-like_DNA-bd_sf"/>
</dbReference>
<evidence type="ECO:0000256" key="2">
    <source>
        <dbReference type="ARBA" id="ARBA00023015"/>
    </source>
</evidence>
<proteinExistence type="inferred from homology"/>